<sequence length="89" mass="10142">MMIQKEPNSGLKIPSGYLMSYLAHLKSAEMCNQGNETANARNLIPIVDDRDQALRQSVLPLFHELNPSIVRPEIEAPQFKFKPVMFQML</sequence>
<dbReference type="Proteomes" id="UP000325315">
    <property type="component" value="Unassembled WGS sequence"/>
</dbReference>
<comment type="caution">
    <text evidence="1">The sequence shown here is derived from an EMBL/GenBank/DDBJ whole genome shotgun (WGS) entry which is preliminary data.</text>
</comment>
<reference evidence="2" key="1">
    <citation type="journal article" date="2019" name="Plant Biotechnol. J.">
        <title>Genome sequencing of the Australian wild diploid species Gossypium australe highlights disease resistance and delayed gland morphogenesis.</title>
        <authorList>
            <person name="Cai Y."/>
            <person name="Cai X."/>
            <person name="Wang Q."/>
            <person name="Wang P."/>
            <person name="Zhang Y."/>
            <person name="Cai C."/>
            <person name="Xu Y."/>
            <person name="Wang K."/>
            <person name="Zhou Z."/>
            <person name="Wang C."/>
            <person name="Geng S."/>
            <person name="Li B."/>
            <person name="Dong Q."/>
            <person name="Hou Y."/>
            <person name="Wang H."/>
            <person name="Ai P."/>
            <person name="Liu Z."/>
            <person name="Yi F."/>
            <person name="Sun M."/>
            <person name="An G."/>
            <person name="Cheng J."/>
            <person name="Zhang Y."/>
            <person name="Shi Q."/>
            <person name="Xie Y."/>
            <person name="Shi X."/>
            <person name="Chang Y."/>
            <person name="Huang F."/>
            <person name="Chen Y."/>
            <person name="Hong S."/>
            <person name="Mi L."/>
            <person name="Sun Q."/>
            <person name="Zhang L."/>
            <person name="Zhou B."/>
            <person name="Peng R."/>
            <person name="Zhang X."/>
            <person name="Liu F."/>
        </authorList>
    </citation>
    <scope>NUCLEOTIDE SEQUENCE [LARGE SCALE GENOMIC DNA]</scope>
    <source>
        <strain evidence="2">cv. PA1801</strain>
    </source>
</reference>
<evidence type="ECO:0000313" key="1">
    <source>
        <dbReference type="EMBL" id="KAA3466357.1"/>
    </source>
</evidence>
<keyword evidence="2" id="KW-1185">Reference proteome</keyword>
<organism evidence="1 2">
    <name type="scientific">Gossypium australe</name>
    <dbReference type="NCBI Taxonomy" id="47621"/>
    <lineage>
        <taxon>Eukaryota</taxon>
        <taxon>Viridiplantae</taxon>
        <taxon>Streptophyta</taxon>
        <taxon>Embryophyta</taxon>
        <taxon>Tracheophyta</taxon>
        <taxon>Spermatophyta</taxon>
        <taxon>Magnoliopsida</taxon>
        <taxon>eudicotyledons</taxon>
        <taxon>Gunneridae</taxon>
        <taxon>Pentapetalae</taxon>
        <taxon>rosids</taxon>
        <taxon>malvids</taxon>
        <taxon>Malvales</taxon>
        <taxon>Malvaceae</taxon>
        <taxon>Malvoideae</taxon>
        <taxon>Gossypium</taxon>
    </lineage>
</organism>
<protein>
    <submittedName>
        <fullName evidence="1">Transcription factor MYB34</fullName>
    </submittedName>
</protein>
<dbReference type="EMBL" id="SMMG02000007">
    <property type="protein sequence ID" value="KAA3466357.1"/>
    <property type="molecule type" value="Genomic_DNA"/>
</dbReference>
<gene>
    <name evidence="1" type="ORF">EPI10_001454</name>
</gene>
<evidence type="ECO:0000313" key="2">
    <source>
        <dbReference type="Proteomes" id="UP000325315"/>
    </source>
</evidence>
<accession>A0A5B6VB47</accession>
<dbReference type="AlphaFoldDB" id="A0A5B6VB47"/>
<proteinExistence type="predicted"/>
<name>A0A5B6VB47_9ROSI</name>